<protein>
    <submittedName>
        <fullName evidence="2">Uncharacterized protein</fullName>
    </submittedName>
</protein>
<reference evidence="2" key="1">
    <citation type="submission" date="2019-12" db="UniProtKB">
        <authorList>
            <consortium name="WormBaseParasite"/>
        </authorList>
    </citation>
    <scope>IDENTIFICATION</scope>
</reference>
<keyword evidence="1" id="KW-1185">Reference proteome</keyword>
<dbReference type="WBParaSite" id="TMUE_1000004786.1">
    <property type="protein sequence ID" value="TMUE_1000004786.1"/>
    <property type="gene ID" value="WBGene00299103"/>
</dbReference>
<organism evidence="1 2">
    <name type="scientific">Trichuris muris</name>
    <name type="common">Mouse whipworm</name>
    <dbReference type="NCBI Taxonomy" id="70415"/>
    <lineage>
        <taxon>Eukaryota</taxon>
        <taxon>Metazoa</taxon>
        <taxon>Ecdysozoa</taxon>
        <taxon>Nematoda</taxon>
        <taxon>Enoplea</taxon>
        <taxon>Dorylaimia</taxon>
        <taxon>Trichinellida</taxon>
        <taxon>Trichuridae</taxon>
        <taxon>Trichuris</taxon>
    </lineage>
</organism>
<evidence type="ECO:0000313" key="2">
    <source>
        <dbReference type="WBParaSite" id="TMUE_1000004786.1"/>
    </source>
</evidence>
<dbReference type="AlphaFoldDB" id="A0A5S6QBS7"/>
<name>A0A5S6QBS7_TRIMR</name>
<proteinExistence type="predicted"/>
<accession>A0A5S6QBS7</accession>
<dbReference type="Proteomes" id="UP000046395">
    <property type="component" value="Unassembled WGS sequence"/>
</dbReference>
<sequence length="146" mass="16335">MKIHAPVKRYPVFRNINSAHGAHCLQAAHLLERTALPLSATYAINEVSAMSKQLHCQAGAVRTREMICCCRDNHYDLALALNRIVFSPNESERRPASHVGADTSSPSSADRTMMNDFPRTCQDLQFFLKYGNSIICPTFLAYFADD</sequence>
<evidence type="ECO:0000313" key="1">
    <source>
        <dbReference type="Proteomes" id="UP000046395"/>
    </source>
</evidence>